<dbReference type="Pfam" id="PF00582">
    <property type="entry name" value="Usp"/>
    <property type="match status" value="1"/>
</dbReference>
<dbReference type="Gene3D" id="3.40.50.620">
    <property type="entry name" value="HUPs"/>
    <property type="match status" value="1"/>
</dbReference>
<evidence type="ECO:0000313" key="3">
    <source>
        <dbReference type="EMBL" id="KGG95548.1"/>
    </source>
</evidence>
<dbReference type="RefSeq" id="WP_034357756.1">
    <property type="nucleotide sequence ID" value="NZ_AWOS01000045.1"/>
</dbReference>
<dbReference type="PANTHER" id="PTHR46268:SF6">
    <property type="entry name" value="UNIVERSAL STRESS PROTEIN UP12"/>
    <property type="match status" value="1"/>
</dbReference>
<dbReference type="SUPFAM" id="SSF52402">
    <property type="entry name" value="Adenine nucleotide alpha hydrolases-like"/>
    <property type="match status" value="1"/>
</dbReference>
<evidence type="ECO:0000259" key="2">
    <source>
        <dbReference type="Pfam" id="PF00582"/>
    </source>
</evidence>
<sequence length="173" mass="18170">MSDAAMPALMPAPDLERRDSLGRLISLTWKGKCSCANTGGERWLVAVDGSACSSRAVAVGARLVAMGQGSMLDLVNVQPWLSKEAAETELGRYGWAATARARRALAESATLVPWHLHVVMGDDAIAIVGLAESLGCFGICIGSHGLTATEAVLLGSVTCKVLRLARMPVLIVR</sequence>
<name>A0A096CNE3_9BURK</name>
<organism evidence="3 4">
    <name type="scientific">Comamonas thiooxydans</name>
    <dbReference type="NCBI Taxonomy" id="363952"/>
    <lineage>
        <taxon>Bacteria</taxon>
        <taxon>Pseudomonadati</taxon>
        <taxon>Pseudomonadota</taxon>
        <taxon>Betaproteobacteria</taxon>
        <taxon>Burkholderiales</taxon>
        <taxon>Comamonadaceae</taxon>
        <taxon>Comamonas</taxon>
    </lineage>
</organism>
<comment type="similarity">
    <text evidence="1">Belongs to the universal stress protein A family.</text>
</comment>
<comment type="caution">
    <text evidence="3">The sequence shown here is derived from an EMBL/GenBank/DDBJ whole genome shotgun (WGS) entry which is preliminary data.</text>
</comment>
<dbReference type="OrthoDB" id="8797163at2"/>
<dbReference type="InterPro" id="IPR014729">
    <property type="entry name" value="Rossmann-like_a/b/a_fold"/>
</dbReference>
<accession>A0A096CNE3</accession>
<gene>
    <name evidence="3" type="ORF">P245_06770</name>
</gene>
<dbReference type="InterPro" id="IPR006015">
    <property type="entry name" value="Universal_stress_UspA"/>
</dbReference>
<evidence type="ECO:0000256" key="1">
    <source>
        <dbReference type="ARBA" id="ARBA00008791"/>
    </source>
</evidence>
<dbReference type="InterPro" id="IPR006016">
    <property type="entry name" value="UspA"/>
</dbReference>
<dbReference type="PANTHER" id="PTHR46268">
    <property type="entry name" value="STRESS RESPONSE PROTEIN NHAX"/>
    <property type="match status" value="1"/>
</dbReference>
<dbReference type="CDD" id="cd00293">
    <property type="entry name" value="USP-like"/>
    <property type="match status" value="1"/>
</dbReference>
<protein>
    <submittedName>
        <fullName evidence="3">Universal stress protein UspA</fullName>
    </submittedName>
</protein>
<dbReference type="AlphaFoldDB" id="A0A096CNE3"/>
<evidence type="ECO:0000313" key="4">
    <source>
        <dbReference type="Proteomes" id="UP000029567"/>
    </source>
</evidence>
<proteinExistence type="inferred from homology"/>
<dbReference type="PRINTS" id="PR01438">
    <property type="entry name" value="UNVRSLSTRESS"/>
</dbReference>
<reference evidence="3 4" key="1">
    <citation type="submission" date="2013-09" db="EMBL/GenBank/DDBJ databases">
        <title>High correlation between genotypes and phenotypes of environmental bacteria Comamonas testosteroni strains.</title>
        <authorList>
            <person name="Liu L."/>
            <person name="Zhu W."/>
            <person name="Xia X."/>
            <person name="Xu B."/>
            <person name="Luo M."/>
            <person name="Wang G."/>
        </authorList>
    </citation>
    <scope>NUCLEOTIDE SEQUENCE [LARGE SCALE GENOMIC DNA]</scope>
    <source>
        <strain evidence="3 4">JL14</strain>
    </source>
</reference>
<dbReference type="EMBL" id="AWTN01000056">
    <property type="protein sequence ID" value="KGG95548.1"/>
    <property type="molecule type" value="Genomic_DNA"/>
</dbReference>
<dbReference type="Proteomes" id="UP000029567">
    <property type="component" value="Unassembled WGS sequence"/>
</dbReference>
<feature type="domain" description="UspA" evidence="2">
    <location>
        <begin position="44"/>
        <end position="173"/>
    </location>
</feature>